<evidence type="ECO:0000256" key="1">
    <source>
        <dbReference type="SAM" id="SignalP"/>
    </source>
</evidence>
<gene>
    <name evidence="2" type="ORF">FHU31_004085</name>
</gene>
<dbReference type="AlphaFoldDB" id="A0A7X5U2C5"/>
<name>A0A7X5U2C5_9MYCO</name>
<sequence>MTAARPVALMVSAVILAVSAVLVVTPGEAGAFAEDVCYSARGSKADSCASLPKICPLTEPTSPACRTAALALLTVAAARPGGGRSLVHSDSTYVMARAVGFSSDDAYWIAAYDEATDLGSFSPKGTDGKPVPNSAALTTSDIGGLVRTNFNTGGLLFHFVATFKDQPNQTPDGLHPNPRDAQHEILLTHLRRWAMAGPGSNAPLCTGGFTTPSASGDIATGDTCFGGPNPVPIRGVIAVEAPAAIPFATSTGLQIISGKVRSDQFDSWVGGGQRAADARVGIYLHVLADRISHHRCTDAAQIVIPAHGDERFREDLDNPECDQGLHALRHIYETGVPFAQLDAADRTTEAALPQVYDELVEFARARGVLNLQAVALRPTVIDRGLIPALEYPDAVARITAVAAVACRLGFEPFPGEPACAGQR</sequence>
<protein>
    <submittedName>
        <fullName evidence="2">Uncharacterized protein</fullName>
    </submittedName>
</protein>
<evidence type="ECO:0000313" key="2">
    <source>
        <dbReference type="EMBL" id="NIH97095.1"/>
    </source>
</evidence>
<feature type="chain" id="PRO_5030720311" evidence="1">
    <location>
        <begin position="32"/>
        <end position="423"/>
    </location>
</feature>
<comment type="caution">
    <text evidence="2">The sequence shown here is derived from an EMBL/GenBank/DDBJ whole genome shotgun (WGS) entry which is preliminary data.</text>
</comment>
<keyword evidence="3" id="KW-1185">Reference proteome</keyword>
<keyword evidence="1" id="KW-0732">Signal</keyword>
<feature type="signal peptide" evidence="1">
    <location>
        <begin position="1"/>
        <end position="31"/>
    </location>
</feature>
<reference evidence="2 3" key="1">
    <citation type="submission" date="2020-03" db="EMBL/GenBank/DDBJ databases">
        <title>Sequencing the genomes of 1000 actinobacteria strains.</title>
        <authorList>
            <person name="Klenk H.-P."/>
        </authorList>
    </citation>
    <scope>NUCLEOTIDE SEQUENCE [LARGE SCALE GENOMIC DNA]</scope>
    <source>
        <strain evidence="2 3">DSM 44556</strain>
    </source>
</reference>
<dbReference type="Proteomes" id="UP000547444">
    <property type="component" value="Unassembled WGS sequence"/>
</dbReference>
<accession>A0A7X5U2C5</accession>
<organism evidence="2 3">
    <name type="scientific">Mycolicibacterium fluoranthenivorans</name>
    <dbReference type="NCBI Taxonomy" id="258505"/>
    <lineage>
        <taxon>Bacteria</taxon>
        <taxon>Bacillati</taxon>
        <taxon>Actinomycetota</taxon>
        <taxon>Actinomycetes</taxon>
        <taxon>Mycobacteriales</taxon>
        <taxon>Mycobacteriaceae</taxon>
        <taxon>Mycolicibacterium</taxon>
    </lineage>
</organism>
<proteinExistence type="predicted"/>
<dbReference type="EMBL" id="JAANOW010000002">
    <property type="protein sequence ID" value="NIH97095.1"/>
    <property type="molecule type" value="Genomic_DNA"/>
</dbReference>
<evidence type="ECO:0000313" key="3">
    <source>
        <dbReference type="Proteomes" id="UP000547444"/>
    </source>
</evidence>